<dbReference type="InterPro" id="IPR029039">
    <property type="entry name" value="Flavoprotein-like_sf"/>
</dbReference>
<dbReference type="Pfam" id="PF03358">
    <property type="entry name" value="FMN_red"/>
    <property type="match status" value="1"/>
</dbReference>
<dbReference type="PANTHER" id="PTHR30543">
    <property type="entry name" value="CHROMATE REDUCTASE"/>
    <property type="match status" value="1"/>
</dbReference>
<reference evidence="2" key="1">
    <citation type="submission" date="2018-10" db="EMBL/GenBank/DDBJ databases">
        <title>Hidden diversity of soil giant viruses.</title>
        <authorList>
            <person name="Schulz F."/>
            <person name="Alteio L."/>
            <person name="Goudeau D."/>
            <person name="Ryan E.M."/>
            <person name="Malmstrom R.R."/>
            <person name="Blanchard J."/>
            <person name="Woyke T."/>
        </authorList>
    </citation>
    <scope>NUCLEOTIDE SEQUENCE</scope>
    <source>
        <strain evidence="2">HAV1</strain>
    </source>
</reference>
<sequence>MKLLAFSGSTRKDSVNSKLINVVASMAKELTMEVTVIHLEDFPLPLFDEDLEKKVLVPDNVKLLRELIDSHDLLVISTPEYNGSVPAVLKNTIDWLSRDHKFMPMRSAFLLSASPSPYGAARAIKHLSDILSSIRVKIMPKQFSLPNAFTAFDTTGELLDPLHKNEILDTLKSFAPQAEAEK</sequence>
<dbReference type="EMBL" id="MK072254">
    <property type="protein sequence ID" value="AYV80983.1"/>
    <property type="molecule type" value="Genomic_DNA"/>
</dbReference>
<dbReference type="InterPro" id="IPR050712">
    <property type="entry name" value="NAD(P)H-dep_reductase"/>
</dbReference>
<gene>
    <name evidence="2" type="ORF">Harvfovirus12_19</name>
</gene>
<dbReference type="GO" id="GO:0016491">
    <property type="term" value="F:oxidoreductase activity"/>
    <property type="evidence" value="ECO:0007669"/>
    <property type="project" value="InterPro"/>
</dbReference>
<proteinExistence type="predicted"/>
<dbReference type="SUPFAM" id="SSF52218">
    <property type="entry name" value="Flavoproteins"/>
    <property type="match status" value="1"/>
</dbReference>
<accession>A0A3G5A589</accession>
<dbReference type="InterPro" id="IPR005025">
    <property type="entry name" value="FMN_Rdtase-like_dom"/>
</dbReference>
<feature type="domain" description="NADPH-dependent FMN reductase-like" evidence="1">
    <location>
        <begin position="1"/>
        <end position="149"/>
    </location>
</feature>
<name>A0A3G5A589_9VIRU</name>
<organism evidence="2">
    <name type="scientific">Harvfovirus sp</name>
    <dbReference type="NCBI Taxonomy" id="2487768"/>
    <lineage>
        <taxon>Viruses</taxon>
        <taxon>Varidnaviria</taxon>
        <taxon>Bamfordvirae</taxon>
        <taxon>Nucleocytoviricota</taxon>
        <taxon>Megaviricetes</taxon>
        <taxon>Imitervirales</taxon>
        <taxon>Mimiviridae</taxon>
        <taxon>Klosneuvirinae</taxon>
    </lineage>
</organism>
<protein>
    <submittedName>
        <fullName evidence="2">NADPH-dependent oxidoreductase</fullName>
    </submittedName>
</protein>
<dbReference type="GO" id="GO:0010181">
    <property type="term" value="F:FMN binding"/>
    <property type="evidence" value="ECO:0007669"/>
    <property type="project" value="TreeGrafter"/>
</dbReference>
<evidence type="ECO:0000313" key="2">
    <source>
        <dbReference type="EMBL" id="AYV80983.1"/>
    </source>
</evidence>
<evidence type="ECO:0000259" key="1">
    <source>
        <dbReference type="Pfam" id="PF03358"/>
    </source>
</evidence>
<dbReference type="Gene3D" id="3.40.50.360">
    <property type="match status" value="1"/>
</dbReference>
<dbReference type="PANTHER" id="PTHR30543:SF21">
    <property type="entry name" value="NAD(P)H-DEPENDENT FMN REDUCTASE LOT6"/>
    <property type="match status" value="1"/>
</dbReference>